<dbReference type="InterPro" id="IPR032710">
    <property type="entry name" value="NTF2-like_dom_sf"/>
</dbReference>
<dbReference type="Proteomes" id="UP000094526">
    <property type="component" value="Unassembled WGS sequence"/>
</dbReference>
<accession>A0A1C1CH33</accession>
<keyword evidence="2" id="KW-1185">Reference proteome</keyword>
<dbReference type="OrthoDB" id="5440at2759"/>
<reference evidence="2" key="1">
    <citation type="submission" date="2015-07" db="EMBL/GenBank/DDBJ databases">
        <authorList>
            <person name="Teixeira M.M."/>
            <person name="Souza R.C."/>
            <person name="Almeida L.G."/>
            <person name="Vicente V.A."/>
            <person name="de Hoog S."/>
            <person name="Bocca A.L."/>
            <person name="de Almeida S.R."/>
            <person name="Vasconcelos A.T."/>
            <person name="Felipe M.S."/>
        </authorList>
    </citation>
    <scope>NUCLEOTIDE SEQUENCE [LARGE SCALE GENOMIC DNA]</scope>
    <source>
        <strain evidence="2">KSF</strain>
    </source>
</reference>
<dbReference type="GO" id="GO:0030638">
    <property type="term" value="P:polyketide metabolic process"/>
    <property type="evidence" value="ECO:0007669"/>
    <property type="project" value="InterPro"/>
</dbReference>
<comment type="caution">
    <text evidence="1">The sequence shown here is derived from an EMBL/GenBank/DDBJ whole genome shotgun (WGS) entry which is preliminary data.</text>
</comment>
<gene>
    <name evidence="1" type="ORF">CLCR_03403</name>
</gene>
<dbReference type="STRING" id="86049.A0A1C1CH33"/>
<protein>
    <submittedName>
        <fullName evidence="1">LEA domain protein</fullName>
    </submittedName>
</protein>
<dbReference type="InterPro" id="IPR009959">
    <property type="entry name" value="Cyclase_SnoaL-like"/>
</dbReference>
<dbReference type="VEuPathDB" id="FungiDB:G647_04527"/>
<evidence type="ECO:0000313" key="1">
    <source>
        <dbReference type="EMBL" id="OCT47823.1"/>
    </source>
</evidence>
<organism evidence="1 2">
    <name type="scientific">Cladophialophora carrionii</name>
    <dbReference type="NCBI Taxonomy" id="86049"/>
    <lineage>
        <taxon>Eukaryota</taxon>
        <taxon>Fungi</taxon>
        <taxon>Dikarya</taxon>
        <taxon>Ascomycota</taxon>
        <taxon>Pezizomycotina</taxon>
        <taxon>Eurotiomycetes</taxon>
        <taxon>Chaetothyriomycetidae</taxon>
        <taxon>Chaetothyriales</taxon>
        <taxon>Herpotrichiellaceae</taxon>
        <taxon>Cladophialophora</taxon>
    </lineage>
</organism>
<proteinExistence type="predicted"/>
<dbReference type="AlphaFoldDB" id="A0A1C1CH33"/>
<dbReference type="EMBL" id="LGRB01000013">
    <property type="protein sequence ID" value="OCT47823.1"/>
    <property type="molecule type" value="Genomic_DNA"/>
</dbReference>
<dbReference type="Gene3D" id="3.10.450.50">
    <property type="match status" value="1"/>
</dbReference>
<sequence length="453" mass="50376">MSQDALPETEHNFDSLLKLNPREARIQLKRTRVNTYLIAALHSITAIMLEQGALPTAELVKVNNHISLLPPLSRRGRGPGLILVLAEHAPRYPADGVICVGGIPPPLLKWAEEGFAVVEIRRTENVEKAALQQAMTALEECEKCDTKDGIGMIFYDTSLWDSFVNNDAVDTRVSAAVIYGTVGDRVVPAAAVPVLCHFAGQAKADSHPDAKVYTYPTVEAADFALPCQPNFDSTNEAVSHTRNLTFLKKHIRGLDFDLEAIWEEHTYFEFAERSVPKTMATMVQEPYVNHIPTMTGGIGRASLSHFYANNFIPKNPKDMNLVLVSRTIGIDRVCDEFVATFTHDMEIDWLAPGIPPTGRKVELPCTSVVCVRGDRLYHEHIAWDQASLLCQLGLMPEYLPYPHPLPDGRKPGAGKKFEYKVPVAGIETAMKMLDKNSIPSNRMFEYKIREVDA</sequence>
<name>A0A1C1CH33_9EURO</name>
<dbReference type="eggNOG" id="ENOG502QWD6">
    <property type="taxonomic scope" value="Eukaryota"/>
</dbReference>
<dbReference type="PANTHER" id="PTHR38436:SF3">
    <property type="entry name" value="CARBOXYMETHYLENEBUTENOLIDASE-RELATED"/>
    <property type="match status" value="1"/>
</dbReference>
<evidence type="ECO:0000313" key="2">
    <source>
        <dbReference type="Proteomes" id="UP000094526"/>
    </source>
</evidence>
<dbReference type="SUPFAM" id="SSF54427">
    <property type="entry name" value="NTF2-like"/>
    <property type="match status" value="1"/>
</dbReference>
<dbReference type="PANTHER" id="PTHR38436">
    <property type="entry name" value="POLYKETIDE CYCLASE SNOAL-LIKE DOMAIN"/>
    <property type="match status" value="1"/>
</dbReference>
<dbReference type="VEuPathDB" id="FungiDB:CLCR_03403"/>